<sequence length="75" mass="8736">MHMQCYNKILRTKRTDANIRRIDNLRNAFLRQPGINGPNNSTRFQVDKENIRTIAKVARNFDQISPFANNHLPGN</sequence>
<protein>
    <submittedName>
        <fullName evidence="1">Uncharacterized protein</fullName>
    </submittedName>
</protein>
<evidence type="ECO:0000313" key="1">
    <source>
        <dbReference type="EMBL" id="GIY04133.1"/>
    </source>
</evidence>
<organism evidence="1 2">
    <name type="scientific">Caerostris extrusa</name>
    <name type="common">Bark spider</name>
    <name type="synonym">Caerostris bankana</name>
    <dbReference type="NCBI Taxonomy" id="172846"/>
    <lineage>
        <taxon>Eukaryota</taxon>
        <taxon>Metazoa</taxon>
        <taxon>Ecdysozoa</taxon>
        <taxon>Arthropoda</taxon>
        <taxon>Chelicerata</taxon>
        <taxon>Arachnida</taxon>
        <taxon>Araneae</taxon>
        <taxon>Araneomorphae</taxon>
        <taxon>Entelegynae</taxon>
        <taxon>Araneoidea</taxon>
        <taxon>Araneidae</taxon>
        <taxon>Caerostris</taxon>
    </lineage>
</organism>
<name>A0AAV4Q2I4_CAEEX</name>
<proteinExistence type="predicted"/>
<keyword evidence="2" id="KW-1185">Reference proteome</keyword>
<accession>A0AAV4Q2I4</accession>
<comment type="caution">
    <text evidence="1">The sequence shown here is derived from an EMBL/GenBank/DDBJ whole genome shotgun (WGS) entry which is preliminary data.</text>
</comment>
<dbReference type="AlphaFoldDB" id="A0AAV4Q2I4"/>
<gene>
    <name evidence="1" type="ORF">CEXT_145431</name>
</gene>
<dbReference type="Proteomes" id="UP001054945">
    <property type="component" value="Unassembled WGS sequence"/>
</dbReference>
<reference evidence="1 2" key="1">
    <citation type="submission" date="2021-06" db="EMBL/GenBank/DDBJ databases">
        <title>Caerostris extrusa draft genome.</title>
        <authorList>
            <person name="Kono N."/>
            <person name="Arakawa K."/>
        </authorList>
    </citation>
    <scope>NUCLEOTIDE SEQUENCE [LARGE SCALE GENOMIC DNA]</scope>
</reference>
<evidence type="ECO:0000313" key="2">
    <source>
        <dbReference type="Proteomes" id="UP001054945"/>
    </source>
</evidence>
<dbReference type="EMBL" id="BPLR01005673">
    <property type="protein sequence ID" value="GIY04133.1"/>
    <property type="molecule type" value="Genomic_DNA"/>
</dbReference>